<dbReference type="Gene3D" id="3.90.950.10">
    <property type="match status" value="1"/>
</dbReference>
<dbReference type="EC" id="3.6.1.9" evidence="3"/>
<feature type="site" description="Important for substrate specificity" evidence="3">
    <location>
        <position position="69"/>
    </location>
</feature>
<gene>
    <name evidence="4" type="ORF">B5E88_04570</name>
</gene>
<feature type="active site" description="Proton acceptor" evidence="3">
    <location>
        <position position="68"/>
    </location>
</feature>
<comment type="catalytic activity">
    <reaction evidence="3">
        <text>dTTP + H2O = dTMP + diphosphate + H(+)</text>
        <dbReference type="Rhea" id="RHEA:28534"/>
        <dbReference type="ChEBI" id="CHEBI:15377"/>
        <dbReference type="ChEBI" id="CHEBI:15378"/>
        <dbReference type="ChEBI" id="CHEBI:33019"/>
        <dbReference type="ChEBI" id="CHEBI:37568"/>
        <dbReference type="ChEBI" id="CHEBI:63528"/>
        <dbReference type="EC" id="3.6.1.9"/>
    </reaction>
</comment>
<accession>A0A0I9WJT5</accession>
<organism evidence="4 5">
    <name type="scientific">Enterococcus cecorum</name>
    <dbReference type="NCBI Taxonomy" id="44008"/>
    <lineage>
        <taxon>Bacteria</taxon>
        <taxon>Bacillati</taxon>
        <taxon>Bacillota</taxon>
        <taxon>Bacilli</taxon>
        <taxon>Lactobacillales</taxon>
        <taxon>Enterococcaceae</taxon>
        <taxon>Enterococcus</taxon>
    </lineage>
</organism>
<comment type="caution">
    <text evidence="3">Lacks conserved residue(s) required for the propagation of feature annotation.</text>
</comment>
<feature type="site" description="Important for substrate specificity" evidence="3">
    <location>
        <position position="11"/>
    </location>
</feature>
<dbReference type="EMBL" id="NFLC01000007">
    <property type="protein sequence ID" value="OUQ10716.1"/>
    <property type="molecule type" value="Genomic_DNA"/>
</dbReference>
<dbReference type="InterPro" id="IPR003697">
    <property type="entry name" value="Maf-like"/>
</dbReference>
<evidence type="ECO:0000256" key="3">
    <source>
        <dbReference type="HAMAP-Rule" id="MF_00528"/>
    </source>
</evidence>
<dbReference type="PANTHER" id="PTHR43213:SF5">
    <property type="entry name" value="BIFUNCTIONAL DTTP_UTP PYROPHOSPHATASE_METHYLTRANSFERASE PROTEIN-RELATED"/>
    <property type="match status" value="1"/>
</dbReference>
<evidence type="ECO:0000256" key="2">
    <source>
        <dbReference type="ARBA" id="ARBA00022801"/>
    </source>
</evidence>
<dbReference type="PANTHER" id="PTHR43213">
    <property type="entry name" value="BIFUNCTIONAL DTTP/UTP PYROPHOSPHATASE/METHYLTRANSFERASE PROTEIN-RELATED"/>
    <property type="match status" value="1"/>
</dbReference>
<comment type="caution">
    <text evidence="4">The sequence shown here is derived from an EMBL/GenBank/DDBJ whole genome shotgun (WGS) entry which is preliminary data.</text>
</comment>
<dbReference type="SUPFAM" id="SSF52972">
    <property type="entry name" value="ITPase-like"/>
    <property type="match status" value="1"/>
</dbReference>
<dbReference type="AlphaFoldDB" id="A0A0I9WJT5"/>
<evidence type="ECO:0000313" key="4">
    <source>
        <dbReference type="EMBL" id="OUQ10716.1"/>
    </source>
</evidence>
<dbReference type="Proteomes" id="UP000196074">
    <property type="component" value="Unassembled WGS sequence"/>
</dbReference>
<protein>
    <recommendedName>
        <fullName evidence="3">dTTP/UTP pyrophosphatase</fullName>
        <shortName evidence="3">dTTPase/UTPase</shortName>
        <ecNumber evidence="3">3.6.1.9</ecNumber>
    </recommendedName>
    <alternativeName>
        <fullName evidence="3">Nucleoside triphosphate pyrophosphatase</fullName>
    </alternativeName>
    <alternativeName>
        <fullName evidence="3">Nucleotide pyrophosphatase</fullName>
        <shortName evidence="3">Nucleotide PPase</shortName>
    </alternativeName>
</protein>
<comment type="cofactor">
    <cofactor evidence="1 3">
        <name>a divalent metal cation</name>
        <dbReference type="ChEBI" id="CHEBI:60240"/>
    </cofactor>
</comment>
<dbReference type="GO" id="GO:0009117">
    <property type="term" value="P:nucleotide metabolic process"/>
    <property type="evidence" value="ECO:0007669"/>
    <property type="project" value="UniProtKB-KW"/>
</dbReference>
<name>A0A0I9WJT5_9ENTE</name>
<comment type="catalytic activity">
    <reaction evidence="3">
        <text>UTP + H2O = UMP + diphosphate + H(+)</text>
        <dbReference type="Rhea" id="RHEA:29395"/>
        <dbReference type="ChEBI" id="CHEBI:15377"/>
        <dbReference type="ChEBI" id="CHEBI:15378"/>
        <dbReference type="ChEBI" id="CHEBI:33019"/>
        <dbReference type="ChEBI" id="CHEBI:46398"/>
        <dbReference type="ChEBI" id="CHEBI:57865"/>
        <dbReference type="EC" id="3.6.1.9"/>
    </reaction>
</comment>
<dbReference type="GO" id="GO:0005737">
    <property type="term" value="C:cytoplasm"/>
    <property type="evidence" value="ECO:0007669"/>
    <property type="project" value="UniProtKB-SubCell"/>
</dbReference>
<dbReference type="PIRSF" id="PIRSF006305">
    <property type="entry name" value="Maf"/>
    <property type="match status" value="1"/>
</dbReference>
<evidence type="ECO:0000313" key="5">
    <source>
        <dbReference type="Proteomes" id="UP000196074"/>
    </source>
</evidence>
<evidence type="ECO:0000256" key="1">
    <source>
        <dbReference type="ARBA" id="ARBA00001968"/>
    </source>
</evidence>
<proteinExistence type="inferred from homology"/>
<dbReference type="GO" id="GO:0047429">
    <property type="term" value="F:nucleoside triphosphate diphosphatase activity"/>
    <property type="evidence" value="ECO:0007669"/>
    <property type="project" value="UniProtKB-EC"/>
</dbReference>
<dbReference type="CDD" id="cd00555">
    <property type="entry name" value="Maf"/>
    <property type="match status" value="1"/>
</dbReference>
<dbReference type="InterPro" id="IPR029001">
    <property type="entry name" value="ITPase-like_fam"/>
</dbReference>
<keyword evidence="3" id="KW-0546">Nucleotide metabolism</keyword>
<feature type="site" description="Important for substrate specificity" evidence="3">
    <location>
        <position position="151"/>
    </location>
</feature>
<comment type="function">
    <text evidence="3">Nucleoside triphosphate pyrophosphatase that hydrolyzes dTTP and UTP. May have a dual role in cell division arrest and in preventing the incorporation of modified nucleotides into cellular nucleic acids.</text>
</comment>
<sequence>MQYILASQSPRRKELLARVVADFQTVPADIDETPYPSEQPIDYVQRMAIQKAATILKYYPEAVVIGSDTSVVCQNQILGKPQDKNDAKSMLEMLSGQTHEVYTAVSIQSKDKVVNFISKAAVTFYPLTEEEIAQYLLDDEYKAKAGAYAVQGVASKFIQSIEGDYYAIVGLPVAALYQTLKQF</sequence>
<comment type="similarity">
    <text evidence="3">Belongs to the Maf family. YhdE subfamily.</text>
</comment>
<keyword evidence="2 3" id="KW-0378">Hydrolase</keyword>
<reference evidence="5" key="1">
    <citation type="submission" date="2017-04" db="EMBL/GenBank/DDBJ databases">
        <title>Function of individual gut microbiota members based on whole genome sequencing of pure cultures obtained from chicken caecum.</title>
        <authorList>
            <person name="Medvecky M."/>
            <person name="Cejkova D."/>
            <person name="Polansky O."/>
            <person name="Karasova D."/>
            <person name="Kubasova T."/>
            <person name="Cizek A."/>
            <person name="Rychlik I."/>
        </authorList>
    </citation>
    <scope>NUCLEOTIDE SEQUENCE [LARGE SCALE GENOMIC DNA]</scope>
    <source>
        <strain evidence="5">An144</strain>
    </source>
</reference>
<dbReference type="NCBIfam" id="TIGR00172">
    <property type="entry name" value="maf"/>
    <property type="match status" value="1"/>
</dbReference>
<comment type="subcellular location">
    <subcellularLocation>
        <location evidence="3">Cytoplasm</location>
    </subcellularLocation>
</comment>
<dbReference type="RefSeq" id="WP_047341239.1">
    <property type="nucleotide sequence ID" value="NZ_LDEB01000012.1"/>
</dbReference>
<dbReference type="HAMAP" id="MF_00528">
    <property type="entry name" value="Maf"/>
    <property type="match status" value="1"/>
</dbReference>
<dbReference type="Pfam" id="PF02545">
    <property type="entry name" value="Maf"/>
    <property type="match status" value="1"/>
</dbReference>
<keyword evidence="3" id="KW-0963">Cytoplasm</keyword>